<dbReference type="PANTHER" id="PTHR12149:SF8">
    <property type="entry name" value="PROTEIN-RIBULOSAMINE 3-KINASE"/>
    <property type="match status" value="1"/>
</dbReference>
<dbReference type="InterPro" id="IPR011009">
    <property type="entry name" value="Kinase-like_dom_sf"/>
</dbReference>
<organism evidence="3 4">
    <name type="scientific">Croceitalea dokdonensis DOKDO 023</name>
    <dbReference type="NCBI Taxonomy" id="1300341"/>
    <lineage>
        <taxon>Bacteria</taxon>
        <taxon>Pseudomonadati</taxon>
        <taxon>Bacteroidota</taxon>
        <taxon>Flavobacteriia</taxon>
        <taxon>Flavobacteriales</taxon>
        <taxon>Flavobacteriaceae</taxon>
        <taxon>Croceitalea</taxon>
    </lineage>
</organism>
<reference evidence="3 4" key="1">
    <citation type="submission" date="2015-09" db="EMBL/GenBank/DDBJ databases">
        <title>Genome sequence of the marine flavobacterium Croceitalea dokdonensis DOKDO 023 that contains proton- and sodium-pumping rhodopsins.</title>
        <authorList>
            <person name="Kwon S.-K."/>
            <person name="Lee H.K."/>
            <person name="Kwak M.-J."/>
            <person name="Kim J.F."/>
        </authorList>
    </citation>
    <scope>NUCLEOTIDE SEQUENCE [LARGE SCALE GENOMIC DNA]</scope>
    <source>
        <strain evidence="3 4">DOKDO 023</strain>
    </source>
</reference>
<gene>
    <name evidence="3" type="ORF">I595_1536</name>
</gene>
<evidence type="ECO:0000313" key="4">
    <source>
        <dbReference type="Proteomes" id="UP000050280"/>
    </source>
</evidence>
<dbReference type="PATRIC" id="fig|1300341.3.peg.1726"/>
<evidence type="ECO:0000256" key="2">
    <source>
        <dbReference type="PIRNR" id="PIRNR006221"/>
    </source>
</evidence>
<comment type="similarity">
    <text evidence="1 2">Belongs to the fructosamine kinase family.</text>
</comment>
<dbReference type="PANTHER" id="PTHR12149">
    <property type="entry name" value="FRUCTOSAMINE 3 KINASE-RELATED PROTEIN"/>
    <property type="match status" value="1"/>
</dbReference>
<evidence type="ECO:0000313" key="3">
    <source>
        <dbReference type="EMBL" id="KPM31888.1"/>
    </source>
</evidence>
<dbReference type="Pfam" id="PF03881">
    <property type="entry name" value="Fructosamin_kin"/>
    <property type="match status" value="1"/>
</dbReference>
<dbReference type="Gene3D" id="3.90.1200.10">
    <property type="match status" value="1"/>
</dbReference>
<keyword evidence="2" id="KW-0808">Transferase</keyword>
<keyword evidence="4" id="KW-1185">Reference proteome</keyword>
<dbReference type="Gene3D" id="3.30.200.20">
    <property type="entry name" value="Phosphorylase Kinase, domain 1"/>
    <property type="match status" value="1"/>
</dbReference>
<accession>A0A0P7AVH1</accession>
<protein>
    <submittedName>
        <fullName evidence="3">Fructosamine kinase</fullName>
    </submittedName>
</protein>
<dbReference type="Proteomes" id="UP000050280">
    <property type="component" value="Unassembled WGS sequence"/>
</dbReference>
<dbReference type="InterPro" id="IPR016477">
    <property type="entry name" value="Fructo-/Ketosamine-3-kinase"/>
</dbReference>
<proteinExistence type="inferred from homology"/>
<dbReference type="EMBL" id="LDJX01000003">
    <property type="protein sequence ID" value="KPM31888.1"/>
    <property type="molecule type" value="Genomic_DNA"/>
</dbReference>
<dbReference type="GO" id="GO:0016301">
    <property type="term" value="F:kinase activity"/>
    <property type="evidence" value="ECO:0007669"/>
    <property type="project" value="UniProtKB-UniRule"/>
</dbReference>
<evidence type="ECO:0000256" key="1">
    <source>
        <dbReference type="ARBA" id="ARBA00009460"/>
    </source>
</evidence>
<dbReference type="AlphaFoldDB" id="A0A0P7AVH1"/>
<comment type="caution">
    <text evidence="3">The sequence shown here is derived from an EMBL/GenBank/DDBJ whole genome shotgun (WGS) entry which is preliminary data.</text>
</comment>
<dbReference type="SUPFAM" id="SSF56112">
    <property type="entry name" value="Protein kinase-like (PK-like)"/>
    <property type="match status" value="1"/>
</dbReference>
<dbReference type="PIRSF" id="PIRSF006221">
    <property type="entry name" value="Ketosamine-3-kinase"/>
    <property type="match status" value="1"/>
</dbReference>
<sequence>MQALPMFRAEQKGLAVLADSKSIAIPKVLFCSTFEAEAFLIMEYIEAQQPNPLDFERLGQHLAVLHHLEQNSPFGFKTSNFIGSLPQSNTLHEDWTSFYVLERLLPQLQMAVDAQKLHPTEVPSENTLIKVCTTLFPTVKPSLLHGDLWSGNFLISAKGEPYLIDPAVYYGHHEVDLAMTALFGGFGNRFYEAYHEVVPKEDGAKERCDLYQLYYLLVHLNLFGTSYKGSVTHILTRYFG</sequence>
<keyword evidence="2 3" id="KW-0418">Kinase</keyword>
<name>A0A0P7AVH1_9FLAO</name>